<dbReference type="HOGENOM" id="CLU_123052_0_0_1"/>
<name>C7IX34_ORYSJ</name>
<protein>
    <recommendedName>
        <fullName evidence="1">ATP-dependent DNA helicase</fullName>
        <ecNumber evidence="1">5.6.2.3</ecNumber>
    </recommendedName>
</protein>
<keyword evidence="1" id="KW-0547">Nucleotide-binding</keyword>
<evidence type="ECO:0000313" key="5">
    <source>
        <dbReference type="EMBL" id="BAH91022.1"/>
    </source>
</evidence>
<dbReference type="AlphaFoldDB" id="C7IX34"/>
<dbReference type="GO" id="GO:0005524">
    <property type="term" value="F:ATP binding"/>
    <property type="evidence" value="ECO:0007669"/>
    <property type="project" value="UniProtKB-KW"/>
</dbReference>
<dbReference type="GO" id="GO:0043139">
    <property type="term" value="F:5'-3' DNA helicase activity"/>
    <property type="evidence" value="ECO:0007669"/>
    <property type="project" value="UniProtKB-EC"/>
</dbReference>
<keyword evidence="1" id="KW-0067">ATP-binding</keyword>
<gene>
    <name evidence="5" type="ordered locus">Os01g0300400</name>
</gene>
<feature type="domain" description="DNA helicase Pif1-like 2B" evidence="4">
    <location>
        <begin position="1158"/>
        <end position="1202"/>
    </location>
</feature>
<proteinExistence type="inferred from homology"/>
<dbReference type="KEGG" id="dosa:Os01g0300400"/>
<dbReference type="PANTHER" id="PTHR10492">
    <property type="match status" value="1"/>
</dbReference>
<evidence type="ECO:0000256" key="1">
    <source>
        <dbReference type="RuleBase" id="RU363044"/>
    </source>
</evidence>
<dbReference type="InterPro" id="IPR049163">
    <property type="entry name" value="Pif1-like_2B_dom"/>
</dbReference>
<feature type="domain" description="DNA helicase Pif1-like DEAD-box helicase" evidence="2">
    <location>
        <begin position="867"/>
        <end position="1057"/>
    </location>
</feature>
<dbReference type="Proteomes" id="UP000000763">
    <property type="component" value="Chromosome 1"/>
</dbReference>
<dbReference type="InterPro" id="IPR025476">
    <property type="entry name" value="Helitron_helicase-like"/>
</dbReference>
<dbReference type="EMBL" id="AP008207">
    <property type="protein sequence ID" value="BAH91022.1"/>
    <property type="molecule type" value="Genomic_DNA"/>
</dbReference>
<organism evidence="5 6">
    <name type="scientific">Oryza sativa subsp. japonica</name>
    <name type="common">Rice</name>
    <dbReference type="NCBI Taxonomy" id="39947"/>
    <lineage>
        <taxon>Eukaryota</taxon>
        <taxon>Viridiplantae</taxon>
        <taxon>Streptophyta</taxon>
        <taxon>Embryophyta</taxon>
        <taxon>Tracheophyta</taxon>
        <taxon>Spermatophyta</taxon>
        <taxon>Magnoliopsida</taxon>
        <taxon>Liliopsida</taxon>
        <taxon>Poales</taxon>
        <taxon>Poaceae</taxon>
        <taxon>BOP clade</taxon>
        <taxon>Oryzoideae</taxon>
        <taxon>Oryzeae</taxon>
        <taxon>Oryzinae</taxon>
        <taxon>Oryza</taxon>
        <taxon>Oryza sativa</taxon>
    </lineage>
</organism>
<comment type="similarity">
    <text evidence="1">Belongs to the helicase family.</text>
</comment>
<accession>C7IX34</accession>
<dbReference type="Pfam" id="PF21530">
    <property type="entry name" value="Pif1_2B_dom"/>
    <property type="match status" value="1"/>
</dbReference>
<dbReference type="InterPro" id="IPR027417">
    <property type="entry name" value="P-loop_NTPase"/>
</dbReference>
<dbReference type="SUPFAM" id="SSF52540">
    <property type="entry name" value="P-loop containing nucleoside triphosphate hydrolases"/>
    <property type="match status" value="2"/>
</dbReference>
<comment type="cofactor">
    <cofactor evidence="1">
        <name>Mg(2+)</name>
        <dbReference type="ChEBI" id="CHEBI:18420"/>
    </cofactor>
</comment>
<dbReference type="InterPro" id="IPR010285">
    <property type="entry name" value="DNA_helicase_pif1-like_DEAD"/>
</dbReference>
<dbReference type="GO" id="GO:0016887">
    <property type="term" value="F:ATP hydrolysis activity"/>
    <property type="evidence" value="ECO:0007669"/>
    <property type="project" value="RHEA"/>
</dbReference>
<dbReference type="Pfam" id="PF05970">
    <property type="entry name" value="PIF1"/>
    <property type="match status" value="1"/>
</dbReference>
<reference evidence="6" key="2">
    <citation type="journal article" date="2008" name="Nucleic Acids Res.">
        <title>The rice annotation project database (RAP-DB): 2008 update.</title>
        <authorList>
            <consortium name="The rice annotation project (RAP)"/>
        </authorList>
    </citation>
    <scope>GENOME REANNOTATION</scope>
    <source>
        <strain evidence="6">cv. Nipponbare</strain>
    </source>
</reference>
<keyword evidence="1" id="KW-0233">DNA recombination</keyword>
<keyword evidence="1" id="KW-0378">Hydrolase</keyword>
<dbReference type="EC" id="5.6.2.3" evidence="1"/>
<evidence type="ECO:0000259" key="2">
    <source>
        <dbReference type="Pfam" id="PF05970"/>
    </source>
</evidence>
<keyword evidence="1" id="KW-0234">DNA repair</keyword>
<dbReference type="PANTHER" id="PTHR10492:SF57">
    <property type="entry name" value="ATP-DEPENDENT DNA HELICASE"/>
    <property type="match status" value="1"/>
</dbReference>
<dbReference type="Gene3D" id="3.40.50.300">
    <property type="entry name" value="P-loop containing nucleotide triphosphate hydrolases"/>
    <property type="match status" value="1"/>
</dbReference>
<feature type="domain" description="Helitron helicase-like" evidence="3">
    <location>
        <begin position="466"/>
        <end position="549"/>
    </location>
</feature>
<keyword evidence="1" id="KW-0347">Helicase</keyword>
<sequence length="1202" mass="135413">MAENSSKNPLVLDECIVSASCPSPVQSILCDPGRKRKVPMLDQQSKEPDLAILVYIKGAFCAGQFSQTTPFVPNVCRDKFVSTFNLPSRRAVRHRLMFGSDNAPNTTSDSSPGIINLISGGPTLAADETFCGLPRPQPCVAAESRRKRKAAMIHKRGEKLCPAIYSPSSRSVWRRIIPNDNVVRQQCHTQLQQQNLSSASHQDPRQPFAGRHQCFVVMIIATAQLIHANGAYVWGGSVHLAPYKPPPEPLLSLLTGQNPALSAHFFDNIRRYNSMFAMRSMGLNIIGSINDGGGPYVFKISGQLCHWIGSLIPRDGARPEYCQLYIFYTENEVQNRMEVPCISGGFKPNENVISSLMRMFDDHNPIVQVFRTARDRLSDQSEDRYYVKLFVVPNQHGGVYSAPVASEVVGLVVVNDLGTTNEGCDLIIQDKASHLQRIKESHCKFMAMQYPLLFPYGEDGFHKDLRFGCPHLFITLTCNASWSEITQALALIPRQHSSDRLDIVDRVFQMKLRIFIDDITKYQFFGPISGVVYTIEFQKRGLPHVHIIVWLEKDGPLDVDWIDAFISAQLPDPSVDRIGYEASPSLCSNRSSPCMNDGKCMGVLYMLGQITTLPQRKVGVDVDNNYVVAHNVDLLVKYQAHINVEIVNRDGMEKYLFKYSTKGPDYAKIGIRDNVDLLVKYQAHINVEIVNCDGMEKYLFKYSGMEKYLFKYSTKGPGYAKHTYVEFPEFWTWHADGKYWKQRSQSHKGKVGRIANVGPNQGERFYLRILLHVIKGAQFFSDVRIVGGIQYPTFQSACEAMGLLGDDHEWSHAITDAAQWALPYQLRQLFVMMLLFCQVSDPAKLFDNHVQLMGEDFAYRVSQHTPGKTFLWNTLLANIRNKGKIVLAVASSGIVALLLPGGRTPHSRFRIPLDIQEDSMCAIKKNTHLAELIQQTSLIIWDEASVNHRHFFEAFDRTLRDIMSSINHDLVNMQFGGITVVLDGDFRQTLPVIPNARKQQILNASITRSRLWKNCVVLELTENMRLNCPTFSQQDKFRLELFATWLLSLGDGVVHDSAPTDRPDATWVEIPSYLLLPAKERNLACLISFVYDSIPHLSQLPTYLCEHAILAPTNEITAAINAQIISHTATEEMSYYSFDTIDDATPNYCNVQSLYPAEFLNTVHMSGLPDHHLQLKIGVPIMLLRNLDPSKGLCNGTHLIVT</sequence>
<comment type="catalytic activity">
    <reaction evidence="1">
        <text>ATP + H2O = ADP + phosphate + H(+)</text>
        <dbReference type="Rhea" id="RHEA:13065"/>
        <dbReference type="ChEBI" id="CHEBI:15377"/>
        <dbReference type="ChEBI" id="CHEBI:15378"/>
        <dbReference type="ChEBI" id="CHEBI:30616"/>
        <dbReference type="ChEBI" id="CHEBI:43474"/>
        <dbReference type="ChEBI" id="CHEBI:456216"/>
        <dbReference type="EC" id="5.6.2.3"/>
    </reaction>
</comment>
<dbReference type="Pfam" id="PF14214">
    <property type="entry name" value="Helitron_like_N"/>
    <property type="match status" value="1"/>
</dbReference>
<evidence type="ECO:0000259" key="4">
    <source>
        <dbReference type="Pfam" id="PF21530"/>
    </source>
</evidence>
<evidence type="ECO:0000313" key="6">
    <source>
        <dbReference type="Proteomes" id="UP000000763"/>
    </source>
</evidence>
<dbReference type="GO" id="GO:0006310">
    <property type="term" value="P:DNA recombination"/>
    <property type="evidence" value="ECO:0007669"/>
    <property type="project" value="UniProtKB-KW"/>
</dbReference>
<dbReference type="GO" id="GO:0006281">
    <property type="term" value="P:DNA repair"/>
    <property type="evidence" value="ECO:0007669"/>
    <property type="project" value="UniProtKB-KW"/>
</dbReference>
<keyword evidence="1" id="KW-0227">DNA damage</keyword>
<evidence type="ECO:0000259" key="3">
    <source>
        <dbReference type="Pfam" id="PF14214"/>
    </source>
</evidence>
<reference evidence="5 6" key="1">
    <citation type="journal article" date="2005" name="Nature">
        <title>The map-based sequence of the rice genome.</title>
        <authorList>
            <consortium name="International rice genome sequencing project (IRGSP)"/>
            <person name="Matsumoto T."/>
            <person name="Wu J."/>
            <person name="Kanamori H."/>
            <person name="Katayose Y."/>
            <person name="Fujisawa M."/>
            <person name="Namiki N."/>
            <person name="Mizuno H."/>
            <person name="Yamamoto K."/>
            <person name="Antonio B.A."/>
            <person name="Baba T."/>
            <person name="Sakata K."/>
            <person name="Nagamura Y."/>
            <person name="Aoki H."/>
            <person name="Arikawa K."/>
            <person name="Arita K."/>
            <person name="Bito T."/>
            <person name="Chiden Y."/>
            <person name="Fujitsuka N."/>
            <person name="Fukunaka R."/>
            <person name="Hamada M."/>
            <person name="Harada C."/>
            <person name="Hayashi A."/>
            <person name="Hijishita S."/>
            <person name="Honda M."/>
            <person name="Hosokawa S."/>
            <person name="Ichikawa Y."/>
            <person name="Idonuma A."/>
            <person name="Iijima M."/>
            <person name="Ikeda M."/>
            <person name="Ikeno M."/>
            <person name="Ito K."/>
            <person name="Ito S."/>
            <person name="Ito T."/>
            <person name="Ito Y."/>
            <person name="Ito Y."/>
            <person name="Iwabuchi A."/>
            <person name="Kamiya K."/>
            <person name="Karasawa W."/>
            <person name="Kurita K."/>
            <person name="Katagiri S."/>
            <person name="Kikuta A."/>
            <person name="Kobayashi H."/>
            <person name="Kobayashi N."/>
            <person name="Machita K."/>
            <person name="Maehara T."/>
            <person name="Masukawa M."/>
            <person name="Mizubayashi T."/>
            <person name="Mukai Y."/>
            <person name="Nagasaki H."/>
            <person name="Nagata Y."/>
            <person name="Naito S."/>
            <person name="Nakashima M."/>
            <person name="Nakama Y."/>
            <person name="Nakamichi Y."/>
            <person name="Nakamura M."/>
            <person name="Meguro A."/>
            <person name="Negishi M."/>
            <person name="Ohta I."/>
            <person name="Ohta T."/>
            <person name="Okamoto M."/>
            <person name="Ono N."/>
            <person name="Saji S."/>
            <person name="Sakaguchi M."/>
            <person name="Sakai K."/>
            <person name="Shibata M."/>
            <person name="Shimokawa T."/>
            <person name="Song J."/>
            <person name="Takazaki Y."/>
            <person name="Terasawa K."/>
            <person name="Tsugane M."/>
            <person name="Tsuji K."/>
            <person name="Ueda S."/>
            <person name="Waki K."/>
            <person name="Yamagata H."/>
            <person name="Yamamoto M."/>
            <person name="Yamamoto S."/>
            <person name="Yamane H."/>
            <person name="Yoshiki S."/>
            <person name="Yoshihara R."/>
            <person name="Yukawa K."/>
            <person name="Zhong H."/>
            <person name="Yano M."/>
            <person name="Yuan Q."/>
            <person name="Ouyang S."/>
            <person name="Liu J."/>
            <person name="Jones K.M."/>
            <person name="Gansberger K."/>
            <person name="Moffat K."/>
            <person name="Hill J."/>
            <person name="Bera J."/>
            <person name="Fadrosh D."/>
            <person name="Jin S."/>
            <person name="Johri S."/>
            <person name="Kim M."/>
            <person name="Overton L."/>
            <person name="Reardon M."/>
            <person name="Tsitrin T."/>
            <person name="Vuong H."/>
            <person name="Weaver B."/>
            <person name="Ciecko A."/>
            <person name="Tallon L."/>
            <person name="Jackson J."/>
            <person name="Pai G."/>
            <person name="Aken S.V."/>
            <person name="Utterback T."/>
            <person name="Reidmuller S."/>
            <person name="Feldblyum T."/>
            <person name="Hsiao J."/>
            <person name="Zismann V."/>
            <person name="Iobst S."/>
            <person name="de Vazeille A.R."/>
            <person name="Buell C.R."/>
            <person name="Ying K."/>
            <person name="Li Y."/>
            <person name="Lu T."/>
            <person name="Huang Y."/>
            <person name="Zhao Q."/>
            <person name="Feng Q."/>
            <person name="Zhang L."/>
            <person name="Zhu J."/>
            <person name="Weng Q."/>
            <person name="Mu J."/>
            <person name="Lu Y."/>
            <person name="Fan D."/>
            <person name="Liu Y."/>
            <person name="Guan J."/>
            <person name="Zhang Y."/>
            <person name="Yu S."/>
            <person name="Liu X."/>
            <person name="Zhang Y."/>
            <person name="Hong G."/>
            <person name="Han B."/>
            <person name="Choisne N."/>
            <person name="Demange N."/>
            <person name="Orjeda G."/>
            <person name="Samain S."/>
            <person name="Cattolico L."/>
            <person name="Pelletier E."/>
            <person name="Couloux A."/>
            <person name="Segurens B."/>
            <person name="Wincker P."/>
            <person name="D'Hont A."/>
            <person name="Scarpelli C."/>
            <person name="Weissenbach J."/>
            <person name="Salanoubat M."/>
            <person name="Quetier F."/>
            <person name="Yu Y."/>
            <person name="Kim H.R."/>
            <person name="Rambo T."/>
            <person name="Currie J."/>
            <person name="Collura K."/>
            <person name="Luo M."/>
            <person name="Yang T."/>
            <person name="Ammiraju J.S.S."/>
            <person name="Engler F."/>
            <person name="Soderlund C."/>
            <person name="Wing R.A."/>
            <person name="Palmer L.E."/>
            <person name="de la Bastide M."/>
            <person name="Spiegel L."/>
            <person name="Nascimento L."/>
            <person name="Zutavern T."/>
            <person name="O'Shaughnessy A."/>
            <person name="Dike S."/>
            <person name="Dedhia N."/>
            <person name="Preston R."/>
            <person name="Balija V."/>
            <person name="McCombie W.R."/>
            <person name="Chow T."/>
            <person name="Chen H."/>
            <person name="Chung M."/>
            <person name="Chen C."/>
            <person name="Shaw J."/>
            <person name="Wu H."/>
            <person name="Hsiao K."/>
            <person name="Chao Y."/>
            <person name="Chu M."/>
            <person name="Cheng C."/>
            <person name="Hour A."/>
            <person name="Lee P."/>
            <person name="Lin S."/>
            <person name="Lin Y."/>
            <person name="Liou J."/>
            <person name="Liu S."/>
            <person name="Hsing Y."/>
            <person name="Raghuvanshi S."/>
            <person name="Mohanty A."/>
            <person name="Bharti A.K."/>
            <person name="Gaur A."/>
            <person name="Gupta V."/>
            <person name="Kumar D."/>
            <person name="Ravi V."/>
            <person name="Vij S."/>
            <person name="Kapur A."/>
            <person name="Khurana P."/>
            <person name="Khurana P."/>
            <person name="Khurana J.P."/>
            <person name="Tyagi A.K."/>
            <person name="Gaikwad K."/>
            <person name="Singh A."/>
            <person name="Dalal V."/>
            <person name="Srivastava S."/>
            <person name="Dixit A."/>
            <person name="Pal A.K."/>
            <person name="Ghazi I.A."/>
            <person name="Yadav M."/>
            <person name="Pandit A."/>
            <person name="Bhargava A."/>
            <person name="Sureshbabu K."/>
            <person name="Batra K."/>
            <person name="Sharma T.R."/>
            <person name="Mohapatra T."/>
            <person name="Singh N.K."/>
            <person name="Messing J."/>
            <person name="Nelson A.B."/>
            <person name="Fuks G."/>
            <person name="Kavchok S."/>
            <person name="Keizer G."/>
            <person name="Linton E."/>
            <person name="Llaca V."/>
            <person name="Song R."/>
            <person name="Tanyolac B."/>
            <person name="Young S."/>
            <person name="Ho-Il K."/>
            <person name="Hahn J.H."/>
            <person name="Sangsakoo G."/>
            <person name="Vanavichit A."/>
            <person name="de Mattos Luiz.A.T."/>
            <person name="Zimmer P.D."/>
            <person name="Malone G."/>
            <person name="Dellagostin O."/>
            <person name="de Oliveira A.C."/>
            <person name="Bevan M."/>
            <person name="Bancroft I."/>
            <person name="Minx P."/>
            <person name="Cordum H."/>
            <person name="Wilson R."/>
            <person name="Cheng Z."/>
            <person name="Jin W."/>
            <person name="Jiang J."/>
            <person name="Leong S.A."/>
            <person name="Iwama H."/>
            <person name="Gojobori T."/>
            <person name="Itoh T."/>
            <person name="Niimura Y."/>
            <person name="Fujii Y."/>
            <person name="Habara T."/>
            <person name="Sakai H."/>
            <person name="Sato Y."/>
            <person name="Wilson G."/>
            <person name="Kumar K."/>
            <person name="McCouch S."/>
            <person name="Juretic N."/>
            <person name="Hoen D."/>
            <person name="Wright S."/>
            <person name="Bruskiewich R."/>
            <person name="Bureau T."/>
            <person name="Miyao A."/>
            <person name="Hirochika H."/>
            <person name="Nishikawa T."/>
            <person name="Kadowaki K."/>
            <person name="Sugiura M."/>
            <person name="Burr B."/>
            <person name="Sasaki T."/>
        </authorList>
    </citation>
    <scope>NUCLEOTIDE SEQUENCE [LARGE SCALE GENOMIC DNA]</scope>
    <source>
        <strain evidence="6">cv. Nipponbare</strain>
    </source>
</reference>
<dbReference type="GO" id="GO:0000723">
    <property type="term" value="P:telomere maintenance"/>
    <property type="evidence" value="ECO:0007669"/>
    <property type="project" value="InterPro"/>
</dbReference>